<gene>
    <name evidence="2" type="ORF">A9Q84_15005</name>
</gene>
<protein>
    <submittedName>
        <fullName evidence="2">Uncharacterized protein</fullName>
    </submittedName>
</protein>
<dbReference type="Proteomes" id="UP000196531">
    <property type="component" value="Unassembled WGS sequence"/>
</dbReference>
<keyword evidence="1" id="KW-0732">Signal</keyword>
<dbReference type="EMBL" id="MAAO01000007">
    <property type="protein sequence ID" value="OUR95808.1"/>
    <property type="molecule type" value="Genomic_DNA"/>
</dbReference>
<sequence>MKKFLLIFSLFLSTSILASVKTDYSVKLNYNEETEQCIVSKLYLNSDNIYPVGVFAKVYVKGAERQTSKLYSISNWGIISESFRGYARLHLELDLSSLKDFDQELCEKVSRIVVLH</sequence>
<feature type="chain" id="PRO_5012124802" evidence="1">
    <location>
        <begin position="19"/>
        <end position="116"/>
    </location>
</feature>
<name>A0A1Y5F5H0_9BACT</name>
<evidence type="ECO:0000313" key="2">
    <source>
        <dbReference type="EMBL" id="OUR95808.1"/>
    </source>
</evidence>
<accession>A0A1Y5F5H0</accession>
<proteinExistence type="predicted"/>
<comment type="caution">
    <text evidence="2">The sequence shown here is derived from an EMBL/GenBank/DDBJ whole genome shotgun (WGS) entry which is preliminary data.</text>
</comment>
<evidence type="ECO:0000313" key="3">
    <source>
        <dbReference type="Proteomes" id="UP000196531"/>
    </source>
</evidence>
<organism evidence="2 3">
    <name type="scientific">Halobacteriovorax marinus</name>
    <dbReference type="NCBI Taxonomy" id="97084"/>
    <lineage>
        <taxon>Bacteria</taxon>
        <taxon>Pseudomonadati</taxon>
        <taxon>Bdellovibrionota</taxon>
        <taxon>Bacteriovoracia</taxon>
        <taxon>Bacteriovoracales</taxon>
        <taxon>Halobacteriovoraceae</taxon>
        <taxon>Halobacteriovorax</taxon>
    </lineage>
</organism>
<feature type="signal peptide" evidence="1">
    <location>
        <begin position="1"/>
        <end position="18"/>
    </location>
</feature>
<evidence type="ECO:0000256" key="1">
    <source>
        <dbReference type="SAM" id="SignalP"/>
    </source>
</evidence>
<dbReference type="AlphaFoldDB" id="A0A1Y5F5H0"/>
<reference evidence="3" key="1">
    <citation type="journal article" date="2017" name="Proc. Natl. Acad. Sci. U.S.A.">
        <title>Simulation of Deepwater Horizon oil plume reveals substrate specialization within a complex community of hydrocarbon-degraders.</title>
        <authorList>
            <person name="Hu P."/>
            <person name="Dubinsky E.A."/>
            <person name="Probst A.J."/>
            <person name="Wang J."/>
            <person name="Sieber C.M.K."/>
            <person name="Tom L.M."/>
            <person name="Gardinali P."/>
            <person name="Banfield J.F."/>
            <person name="Atlas R.M."/>
            <person name="Andersen G.L."/>
        </authorList>
    </citation>
    <scope>NUCLEOTIDE SEQUENCE [LARGE SCALE GENOMIC DNA]</scope>
</reference>